<dbReference type="Proteomes" id="UP000218785">
    <property type="component" value="Chromosome"/>
</dbReference>
<evidence type="ECO:0000313" key="3">
    <source>
        <dbReference type="Proteomes" id="UP000218785"/>
    </source>
</evidence>
<dbReference type="AlphaFoldDB" id="A0A1Z4MXN1"/>
<proteinExistence type="predicted"/>
<evidence type="ECO:0000313" key="2">
    <source>
        <dbReference type="EMBL" id="BAY98171.1"/>
    </source>
</evidence>
<name>A0A1Z4MXN1_9CYAN</name>
<reference evidence="2 3" key="1">
    <citation type="submission" date="2017-06" db="EMBL/GenBank/DDBJ databases">
        <title>Genome sequencing of cyanobaciteial culture collection at National Institute for Environmental Studies (NIES).</title>
        <authorList>
            <person name="Hirose Y."/>
            <person name="Shimura Y."/>
            <person name="Fujisawa T."/>
            <person name="Nakamura Y."/>
            <person name="Kawachi M."/>
        </authorList>
    </citation>
    <scope>NUCLEOTIDE SEQUENCE [LARGE SCALE GENOMIC DNA]</scope>
    <source>
        <strain evidence="2 3">NIES-37</strain>
    </source>
</reference>
<dbReference type="KEGG" id="ttq:NIES37_21190"/>
<sequence>MRYLAQVNKNEFLEQYQLRLLARQEAENLWALIPEEAVILLGKGNAMSEKLLVLVELSSTGDIERLEDATSWVLYLVQAYLSTGVTPDFLQQETERAEHWRQALTLQNQDLARRSLELEARREQIQALEESIKKDRNGSHKEEQGDS</sequence>
<feature type="coiled-coil region" evidence="1">
    <location>
        <begin position="101"/>
        <end position="128"/>
    </location>
</feature>
<organism evidence="2 3">
    <name type="scientific">Tolypothrix tenuis PCC 7101</name>
    <dbReference type="NCBI Taxonomy" id="231146"/>
    <lineage>
        <taxon>Bacteria</taxon>
        <taxon>Bacillati</taxon>
        <taxon>Cyanobacteriota</taxon>
        <taxon>Cyanophyceae</taxon>
        <taxon>Nostocales</taxon>
        <taxon>Tolypothrichaceae</taxon>
        <taxon>Tolypothrix</taxon>
    </lineage>
</organism>
<evidence type="ECO:0000256" key="1">
    <source>
        <dbReference type="SAM" id="Coils"/>
    </source>
</evidence>
<dbReference type="RefSeq" id="WP_096575387.1">
    <property type="nucleotide sequence ID" value="NZ_CAWNJS010000001.1"/>
</dbReference>
<keyword evidence="1" id="KW-0175">Coiled coil</keyword>
<accession>A0A1Z4MXN1</accession>
<keyword evidence="3" id="KW-1185">Reference proteome</keyword>
<dbReference type="EMBL" id="AP018248">
    <property type="protein sequence ID" value="BAY98171.1"/>
    <property type="molecule type" value="Genomic_DNA"/>
</dbReference>
<gene>
    <name evidence="2" type="ORF">NIES37_21190</name>
</gene>
<protein>
    <submittedName>
        <fullName evidence="2">Uncharacterized protein</fullName>
    </submittedName>
</protein>